<sequence length="97" mass="10398">MTAKIIRRRSEPAGSIIEAVYSPSQFSCPEAANEDRHSASSSLSMGEAEVIALLATGKRAVDIADQLEIDEAAIKEHIKSVLHKLKTRTPLSPSDGP</sequence>
<evidence type="ECO:0000313" key="3">
    <source>
        <dbReference type="Proteomes" id="UP000035489"/>
    </source>
</evidence>
<proteinExistence type="predicted"/>
<dbReference type="GO" id="GO:0003677">
    <property type="term" value="F:DNA binding"/>
    <property type="evidence" value="ECO:0007669"/>
    <property type="project" value="InterPro"/>
</dbReference>
<feature type="domain" description="HTH luxR-type" evidence="1">
    <location>
        <begin position="41"/>
        <end position="88"/>
    </location>
</feature>
<dbReference type="PRINTS" id="PR00038">
    <property type="entry name" value="HTHLUXR"/>
</dbReference>
<dbReference type="InterPro" id="IPR036388">
    <property type="entry name" value="WH-like_DNA-bd_sf"/>
</dbReference>
<accession>A0A0H1R3Q5</accession>
<evidence type="ECO:0000313" key="2">
    <source>
        <dbReference type="EMBL" id="KLK89699.1"/>
    </source>
</evidence>
<comment type="caution">
    <text evidence="2">The sequence shown here is derived from an EMBL/GenBank/DDBJ whole genome shotgun (WGS) entry which is preliminary data.</text>
</comment>
<dbReference type="AlphaFoldDB" id="A0A0H1R3Q5"/>
<organism evidence="2 3">
    <name type="scientific">Microvirga vignae</name>
    <dbReference type="NCBI Taxonomy" id="1225564"/>
    <lineage>
        <taxon>Bacteria</taxon>
        <taxon>Pseudomonadati</taxon>
        <taxon>Pseudomonadota</taxon>
        <taxon>Alphaproteobacteria</taxon>
        <taxon>Hyphomicrobiales</taxon>
        <taxon>Methylobacteriaceae</taxon>
        <taxon>Microvirga</taxon>
    </lineage>
</organism>
<name>A0A0H1R3Q5_9HYPH</name>
<protein>
    <recommendedName>
        <fullName evidence="1">HTH luxR-type domain-containing protein</fullName>
    </recommendedName>
</protein>
<dbReference type="Gene3D" id="1.10.10.10">
    <property type="entry name" value="Winged helix-like DNA-binding domain superfamily/Winged helix DNA-binding domain"/>
    <property type="match status" value="1"/>
</dbReference>
<gene>
    <name evidence="2" type="ORF">AA309_29715</name>
</gene>
<evidence type="ECO:0000259" key="1">
    <source>
        <dbReference type="Pfam" id="PF00196"/>
    </source>
</evidence>
<reference evidence="2 3" key="1">
    <citation type="submission" date="2015-05" db="EMBL/GenBank/DDBJ databases">
        <title>Draft genome sequence of Microvirga vignae strain BR3299, a novel nitrogen fixing bacteria isolated from Brazil semi-aired region.</title>
        <authorList>
            <person name="Zilli J.E."/>
            <person name="Passos S.R."/>
            <person name="Leite J."/>
            <person name="Baldani J.I."/>
            <person name="Xavier G.R."/>
            <person name="Rumjaneck N.G."/>
            <person name="Simoes-Araujo J.L."/>
        </authorList>
    </citation>
    <scope>NUCLEOTIDE SEQUENCE [LARGE SCALE GENOMIC DNA]</scope>
    <source>
        <strain evidence="2 3">BR3299</strain>
    </source>
</reference>
<dbReference type="PATRIC" id="fig|1225564.3.peg.687"/>
<dbReference type="SUPFAM" id="SSF46894">
    <property type="entry name" value="C-terminal effector domain of the bipartite response regulators"/>
    <property type="match status" value="1"/>
</dbReference>
<dbReference type="EMBL" id="LCYG01000127">
    <property type="protein sequence ID" value="KLK89699.1"/>
    <property type="molecule type" value="Genomic_DNA"/>
</dbReference>
<keyword evidence="3" id="KW-1185">Reference proteome</keyword>
<dbReference type="InterPro" id="IPR000792">
    <property type="entry name" value="Tscrpt_reg_LuxR_C"/>
</dbReference>
<dbReference type="Proteomes" id="UP000035489">
    <property type="component" value="Unassembled WGS sequence"/>
</dbReference>
<dbReference type="OrthoDB" id="5292887at2"/>
<dbReference type="InterPro" id="IPR016032">
    <property type="entry name" value="Sig_transdc_resp-reg_C-effctor"/>
</dbReference>
<dbReference type="Pfam" id="PF00196">
    <property type="entry name" value="GerE"/>
    <property type="match status" value="1"/>
</dbReference>
<dbReference type="GO" id="GO:0006355">
    <property type="term" value="P:regulation of DNA-templated transcription"/>
    <property type="evidence" value="ECO:0007669"/>
    <property type="project" value="InterPro"/>
</dbReference>